<proteinExistence type="predicted"/>
<evidence type="ECO:0000256" key="1">
    <source>
        <dbReference type="SAM" id="MobiDB-lite"/>
    </source>
</evidence>
<dbReference type="STRING" id="1306861.A0A4U6X6J0"/>
<keyword evidence="3" id="KW-1185">Reference proteome</keyword>
<evidence type="ECO:0000313" key="2">
    <source>
        <dbReference type="EMBL" id="TKW50499.1"/>
    </source>
</evidence>
<dbReference type="AlphaFoldDB" id="A0A4U6X6J0"/>
<organism evidence="2 3">
    <name type="scientific">Colletotrichum tanaceti</name>
    <dbReference type="NCBI Taxonomy" id="1306861"/>
    <lineage>
        <taxon>Eukaryota</taxon>
        <taxon>Fungi</taxon>
        <taxon>Dikarya</taxon>
        <taxon>Ascomycota</taxon>
        <taxon>Pezizomycotina</taxon>
        <taxon>Sordariomycetes</taxon>
        <taxon>Hypocreomycetidae</taxon>
        <taxon>Glomerellales</taxon>
        <taxon>Glomerellaceae</taxon>
        <taxon>Colletotrichum</taxon>
        <taxon>Colletotrichum destructivum species complex</taxon>
    </lineage>
</organism>
<dbReference type="Proteomes" id="UP000310108">
    <property type="component" value="Unassembled WGS sequence"/>
</dbReference>
<feature type="region of interest" description="Disordered" evidence="1">
    <location>
        <begin position="1"/>
        <end position="62"/>
    </location>
</feature>
<accession>A0A4U6X6J0</accession>
<sequence>MYMAPRRRGTRENDGDEQQATDFGASASEAEHLGESWTPNFAPGRGPSAPAEVAAPKQQLEDWRESLPADMRRGPDPGESLVLTCLIRLAYSSAAAAAAAAAGQNPLEASGPAALPMTTALAQHFL</sequence>
<dbReference type="EMBL" id="PJEX01000389">
    <property type="protein sequence ID" value="TKW50499.1"/>
    <property type="molecule type" value="Genomic_DNA"/>
</dbReference>
<evidence type="ECO:0000313" key="3">
    <source>
        <dbReference type="Proteomes" id="UP000310108"/>
    </source>
</evidence>
<comment type="caution">
    <text evidence="2">The sequence shown here is derived from an EMBL/GenBank/DDBJ whole genome shotgun (WGS) entry which is preliminary data.</text>
</comment>
<protein>
    <submittedName>
        <fullName evidence="2">Uncharacterized protein</fullName>
    </submittedName>
</protein>
<reference evidence="2 3" key="1">
    <citation type="journal article" date="2019" name="PLoS ONE">
        <title>Comparative genome analysis indicates high evolutionary potential of pathogenicity genes in Colletotrichum tanaceti.</title>
        <authorList>
            <person name="Lelwala R.V."/>
            <person name="Korhonen P.K."/>
            <person name="Young N.D."/>
            <person name="Scott J.B."/>
            <person name="Ades P.A."/>
            <person name="Gasser R.B."/>
            <person name="Taylor P.W.J."/>
        </authorList>
    </citation>
    <scope>NUCLEOTIDE SEQUENCE [LARGE SCALE GENOMIC DNA]</scope>
    <source>
        <strain evidence="2">BRIP57314</strain>
    </source>
</reference>
<name>A0A4U6X6J0_9PEZI</name>
<gene>
    <name evidence="2" type="ORF">CTA1_10700</name>
</gene>